<gene>
    <name evidence="1" type="ORF">B0T16DRAFT_414441</name>
</gene>
<evidence type="ECO:0000313" key="1">
    <source>
        <dbReference type="EMBL" id="KAK0646903.1"/>
    </source>
</evidence>
<dbReference type="EMBL" id="JAULSV010000004">
    <property type="protein sequence ID" value="KAK0646903.1"/>
    <property type="molecule type" value="Genomic_DNA"/>
</dbReference>
<keyword evidence="2" id="KW-1185">Reference proteome</keyword>
<dbReference type="Proteomes" id="UP001174936">
    <property type="component" value="Unassembled WGS sequence"/>
</dbReference>
<dbReference type="AlphaFoldDB" id="A0AA39Y6E5"/>
<comment type="caution">
    <text evidence="1">The sequence shown here is derived from an EMBL/GenBank/DDBJ whole genome shotgun (WGS) entry which is preliminary data.</text>
</comment>
<accession>A0AA39Y6E5</accession>
<sequence>MSILGVTRQFSLYYPRLARLAPFHHLFGSRGTIGKPRRHLRADPLARVSTQPAASHFDPRYFGNRGLGLRSPAADRKLAPASSLPWRMSSTPSVSGVAWREVTMSATGRGAQPHHMQ</sequence>
<reference evidence="1" key="1">
    <citation type="submission" date="2023-06" db="EMBL/GenBank/DDBJ databases">
        <title>Genome-scale phylogeny and comparative genomics of the fungal order Sordariales.</title>
        <authorList>
            <consortium name="Lawrence Berkeley National Laboratory"/>
            <person name="Hensen N."/>
            <person name="Bonometti L."/>
            <person name="Westerberg I."/>
            <person name="Brannstrom I.O."/>
            <person name="Guillou S."/>
            <person name="Cros-Aarteil S."/>
            <person name="Calhoun S."/>
            <person name="Haridas S."/>
            <person name="Kuo A."/>
            <person name="Mondo S."/>
            <person name="Pangilinan J."/>
            <person name="Riley R."/>
            <person name="Labutti K."/>
            <person name="Andreopoulos B."/>
            <person name="Lipzen A."/>
            <person name="Chen C."/>
            <person name="Yanf M."/>
            <person name="Daum C."/>
            <person name="Ng V."/>
            <person name="Clum A."/>
            <person name="Steindorff A."/>
            <person name="Ohm R."/>
            <person name="Martin F."/>
            <person name="Silar P."/>
            <person name="Natvig D."/>
            <person name="Lalanne C."/>
            <person name="Gautier V."/>
            <person name="Ament-Velasquez S.L."/>
            <person name="Kruys A."/>
            <person name="Hutchinson M.I."/>
            <person name="Powell A.J."/>
            <person name="Barry K."/>
            <person name="Miller A.N."/>
            <person name="Grigoriev I.V."/>
            <person name="Debuchy R."/>
            <person name="Gladieux P."/>
            <person name="Thoren M.H."/>
            <person name="Johannesson H."/>
        </authorList>
    </citation>
    <scope>NUCLEOTIDE SEQUENCE</scope>
    <source>
        <strain evidence="1">SMH2532-1</strain>
    </source>
</reference>
<name>A0AA39Y6E5_9PEZI</name>
<protein>
    <submittedName>
        <fullName evidence="1">Uncharacterized protein</fullName>
    </submittedName>
</protein>
<proteinExistence type="predicted"/>
<evidence type="ECO:0000313" key="2">
    <source>
        <dbReference type="Proteomes" id="UP001174936"/>
    </source>
</evidence>
<organism evidence="1 2">
    <name type="scientific">Cercophora newfieldiana</name>
    <dbReference type="NCBI Taxonomy" id="92897"/>
    <lineage>
        <taxon>Eukaryota</taxon>
        <taxon>Fungi</taxon>
        <taxon>Dikarya</taxon>
        <taxon>Ascomycota</taxon>
        <taxon>Pezizomycotina</taxon>
        <taxon>Sordariomycetes</taxon>
        <taxon>Sordariomycetidae</taxon>
        <taxon>Sordariales</taxon>
        <taxon>Lasiosphaeriaceae</taxon>
        <taxon>Cercophora</taxon>
    </lineage>
</organism>